<dbReference type="OrthoDB" id="6380626at2759"/>
<reference evidence="2" key="1">
    <citation type="submission" date="2020-07" db="EMBL/GenBank/DDBJ databases">
        <title>The High-quality genome of the commercially important snow crab, Chionoecetes opilio.</title>
        <authorList>
            <person name="Jeong J.-H."/>
            <person name="Ryu S."/>
        </authorList>
    </citation>
    <scope>NUCLEOTIDE SEQUENCE</scope>
    <source>
        <strain evidence="2">MADBK_172401_WGS</strain>
        <tissue evidence="2">Digestive gland</tissue>
    </source>
</reference>
<organism evidence="2 3">
    <name type="scientific">Chionoecetes opilio</name>
    <name type="common">Atlantic snow crab</name>
    <name type="synonym">Cancer opilio</name>
    <dbReference type="NCBI Taxonomy" id="41210"/>
    <lineage>
        <taxon>Eukaryota</taxon>
        <taxon>Metazoa</taxon>
        <taxon>Ecdysozoa</taxon>
        <taxon>Arthropoda</taxon>
        <taxon>Crustacea</taxon>
        <taxon>Multicrustacea</taxon>
        <taxon>Malacostraca</taxon>
        <taxon>Eumalacostraca</taxon>
        <taxon>Eucarida</taxon>
        <taxon>Decapoda</taxon>
        <taxon>Pleocyemata</taxon>
        <taxon>Brachyura</taxon>
        <taxon>Eubrachyura</taxon>
        <taxon>Majoidea</taxon>
        <taxon>Majidae</taxon>
        <taxon>Chionoecetes</taxon>
    </lineage>
</organism>
<comment type="caution">
    <text evidence="2">The sequence shown here is derived from an EMBL/GenBank/DDBJ whole genome shotgun (WGS) entry which is preliminary data.</text>
</comment>
<evidence type="ECO:0000313" key="3">
    <source>
        <dbReference type="Proteomes" id="UP000770661"/>
    </source>
</evidence>
<evidence type="ECO:0000313" key="2">
    <source>
        <dbReference type="EMBL" id="KAG0721990.1"/>
    </source>
</evidence>
<sequence length="142" mass="15907">MRSREEHVHRARIAGKRASAAEKSVELRNQEIPERLVLQMGTENSSRPFWLYDDRIAVLLTGEVTAEFLLGVPASSDSTQKRGAVVLEGGGRSRASGQDHRLLFRHPRLRHNWPGASGLHSDLSRTRTKPCFGWPSAIMSPR</sequence>
<dbReference type="EMBL" id="JACEEZ010010171">
    <property type="protein sequence ID" value="KAG0721990.1"/>
    <property type="molecule type" value="Genomic_DNA"/>
</dbReference>
<dbReference type="Proteomes" id="UP000770661">
    <property type="component" value="Unassembled WGS sequence"/>
</dbReference>
<proteinExistence type="predicted"/>
<name>A0A8J4Y6E7_CHIOP</name>
<accession>A0A8J4Y6E7</accession>
<feature type="region of interest" description="Disordered" evidence="1">
    <location>
        <begin position="1"/>
        <end position="20"/>
    </location>
</feature>
<dbReference type="AlphaFoldDB" id="A0A8J4Y6E7"/>
<keyword evidence="3" id="KW-1185">Reference proteome</keyword>
<evidence type="ECO:0000256" key="1">
    <source>
        <dbReference type="SAM" id="MobiDB-lite"/>
    </source>
</evidence>
<protein>
    <submittedName>
        <fullName evidence="2">Uncharacterized protein</fullName>
    </submittedName>
</protein>
<gene>
    <name evidence="2" type="ORF">GWK47_045304</name>
</gene>